<dbReference type="Proteomes" id="UP000030377">
    <property type="component" value="Unassembled WGS sequence"/>
</dbReference>
<dbReference type="RefSeq" id="WP_038943364.1">
    <property type="nucleotide sequence ID" value="NZ_JRPN01000042.1"/>
</dbReference>
<name>A0A0A3XKB0_BRAJP</name>
<evidence type="ECO:0000313" key="1">
    <source>
        <dbReference type="EMBL" id="KGT73699.1"/>
    </source>
</evidence>
<organism evidence="1 2">
    <name type="scientific">Bradyrhizobium japonicum</name>
    <dbReference type="NCBI Taxonomy" id="375"/>
    <lineage>
        <taxon>Bacteria</taxon>
        <taxon>Pseudomonadati</taxon>
        <taxon>Pseudomonadota</taxon>
        <taxon>Alphaproteobacteria</taxon>
        <taxon>Hyphomicrobiales</taxon>
        <taxon>Nitrobacteraceae</taxon>
        <taxon>Bradyrhizobium</taxon>
    </lineage>
</organism>
<reference evidence="1 2" key="1">
    <citation type="submission" date="2014-09" db="EMBL/GenBank/DDBJ databases">
        <title>Draft genome of Bradyrhizobium japonicum Is-34.</title>
        <authorList>
            <person name="Tsurumaru H."/>
            <person name="Yamakawa T."/>
            <person name="Hashimoto S."/>
            <person name="Okizaki K."/>
            <person name="Kanesaki Y."/>
            <person name="Yoshikawa H."/>
            <person name="Yajima S."/>
        </authorList>
    </citation>
    <scope>NUCLEOTIDE SEQUENCE [LARGE SCALE GENOMIC DNA]</scope>
    <source>
        <strain evidence="1 2">Is-34</strain>
    </source>
</reference>
<gene>
    <name evidence="1" type="ORF">MA20_42900</name>
</gene>
<sequence>MAPPRFRHKKIACEDFDRELERQGLTRKAFARIWCQNLVTVNRWGRSGADGKLQDIPTWVPIALTLMTLPEAKGTARMAAAAMIEEDRLHPELGAFPYQKLRQMPADIDEEEA</sequence>
<accession>A0A0A3XKB0</accession>
<dbReference type="AlphaFoldDB" id="A0A0A3XKB0"/>
<dbReference type="EMBL" id="JRPN01000042">
    <property type="protein sequence ID" value="KGT73699.1"/>
    <property type="molecule type" value="Genomic_DNA"/>
</dbReference>
<evidence type="ECO:0000313" key="2">
    <source>
        <dbReference type="Proteomes" id="UP000030377"/>
    </source>
</evidence>
<comment type="caution">
    <text evidence="1">The sequence shown here is derived from an EMBL/GenBank/DDBJ whole genome shotgun (WGS) entry which is preliminary data.</text>
</comment>
<proteinExistence type="predicted"/>
<protein>
    <submittedName>
        <fullName evidence="1">Uncharacterized protein</fullName>
    </submittedName>
</protein>